<sequence length="656" mass="72932">MLRLLCKSKPTSLSSYSPHYTCSTTQHSSTHLSVPQITPNSFTPSGFPLNSPNPLKTSTGFRFFHQYGRKSQFYAYENPVNRVFLPGCSLNWRNVGNWKGNGVGFMSVRSLVGGVTRGFCSESDREVMSYDVVIVGAGPAGLSAAIRLKQLCREKDVDLSVCVVEKGAEVGTHILSGNVFEPRALDELLPQWKQEGAPIDVPVSSDKFWFLTKDRAISFPSPFDNKGNYVISLSQLVRWLGEKAEELGVEVYPGFAASEILYDADDKVIGIATNDMGIAKDGSRRDNFQRGVELKGKSNYFLYMRVEAIGMLSGRNGFKSHTCASNYMHSPGRLTLLGEGCRGSLSEKMIKRYNLREKVQGQHQTYALGIKEVWEVDASKHEPGFVLHTLGWPLDNKTYGGSFLYHMKDRQVSIGLVVALNYHNPFLNPYEEFQKLKHHPAINRLLEGGTVLQYGARTLNEGGFQSIPYPVFPGGAIIGCSAGFLNVPKIKGTHTAMKSGMLAAEAAFDVLHGGLNMDAYWNNLKNSWIWEELYRARNYRPAFEYGLFPGLALSGLERYIFKGRFPVTLRHGKPDHEATDEAHLHSPIQYPKPDGTVSFDVPTSLYRYVADDNGQLKLHINAQNCLHCKACDIKDPKQNIEWTVPEGGGGPGYSIM</sequence>
<dbReference type="SUPFAM" id="SSF54373">
    <property type="entry name" value="FAD-linked reductases, C-terminal domain"/>
    <property type="match status" value="1"/>
</dbReference>
<evidence type="ECO:0000256" key="5">
    <source>
        <dbReference type="ARBA" id="ARBA00022827"/>
    </source>
</evidence>
<keyword evidence="4 11" id="KW-0479">Metal-binding</keyword>
<evidence type="ECO:0000256" key="4">
    <source>
        <dbReference type="ARBA" id="ARBA00022723"/>
    </source>
</evidence>
<dbReference type="AlphaFoldDB" id="A0AAV6IUC5"/>
<accession>A0AAV6IUC5</accession>
<keyword evidence="7 11" id="KW-0560">Oxidoreductase</keyword>
<dbReference type="SUPFAM" id="SSF51905">
    <property type="entry name" value="FAD/NAD(P)-binding domain"/>
    <property type="match status" value="1"/>
</dbReference>
<name>A0AAV6IUC5_9ERIC</name>
<evidence type="ECO:0000256" key="8">
    <source>
        <dbReference type="ARBA" id="ARBA00023004"/>
    </source>
</evidence>
<keyword evidence="2 11" id="KW-0813">Transport</keyword>
<keyword evidence="6 11" id="KW-0249">Electron transport</keyword>
<feature type="domain" description="ETF-QO/FixX C-terminal" evidence="12">
    <location>
        <begin position="573"/>
        <end position="654"/>
    </location>
</feature>
<keyword evidence="8 11" id="KW-0408">Iron</keyword>
<keyword evidence="5 11" id="KW-0274">FAD</keyword>
<dbReference type="SUPFAM" id="SSF54862">
    <property type="entry name" value="4Fe-4S ferredoxins"/>
    <property type="match status" value="1"/>
</dbReference>
<keyword evidence="10 11" id="KW-0830">Ubiquinone</keyword>
<dbReference type="InterPro" id="IPR040156">
    <property type="entry name" value="ETF-QO"/>
</dbReference>
<evidence type="ECO:0000259" key="12">
    <source>
        <dbReference type="Pfam" id="PF05187"/>
    </source>
</evidence>
<evidence type="ECO:0000256" key="11">
    <source>
        <dbReference type="RuleBase" id="RU366068"/>
    </source>
</evidence>
<dbReference type="InterPro" id="IPR049398">
    <property type="entry name" value="ETF-QO/FixC_UQ-bd"/>
</dbReference>
<evidence type="ECO:0000313" key="15">
    <source>
        <dbReference type="Proteomes" id="UP000823749"/>
    </source>
</evidence>
<feature type="domain" description="ETF-QO/FixC ubiquinone-binding" evidence="13">
    <location>
        <begin position="366"/>
        <end position="459"/>
    </location>
</feature>
<organism evidence="14 15">
    <name type="scientific">Rhododendron griersonianum</name>
    <dbReference type="NCBI Taxonomy" id="479676"/>
    <lineage>
        <taxon>Eukaryota</taxon>
        <taxon>Viridiplantae</taxon>
        <taxon>Streptophyta</taxon>
        <taxon>Embryophyta</taxon>
        <taxon>Tracheophyta</taxon>
        <taxon>Spermatophyta</taxon>
        <taxon>Magnoliopsida</taxon>
        <taxon>eudicotyledons</taxon>
        <taxon>Gunneridae</taxon>
        <taxon>Pentapetalae</taxon>
        <taxon>asterids</taxon>
        <taxon>Ericales</taxon>
        <taxon>Ericaceae</taxon>
        <taxon>Ericoideae</taxon>
        <taxon>Rhodoreae</taxon>
        <taxon>Rhododendron</taxon>
    </lineage>
</organism>
<reference evidence="14" key="1">
    <citation type="submission" date="2020-08" db="EMBL/GenBank/DDBJ databases">
        <title>Plant Genome Project.</title>
        <authorList>
            <person name="Zhang R.-G."/>
        </authorList>
    </citation>
    <scope>NUCLEOTIDE SEQUENCE</scope>
    <source>
        <strain evidence="14">WSP0</strain>
        <tissue evidence="14">Leaf</tissue>
    </source>
</reference>
<dbReference type="Pfam" id="PF05187">
    <property type="entry name" value="Fer4_ETF_QO"/>
    <property type="match status" value="1"/>
</dbReference>
<protein>
    <recommendedName>
        <fullName evidence="11">Electron transfer flavoprotein-ubiquinone oxidoreductase</fullName>
        <shortName evidence="11">ETF-QO</shortName>
        <ecNumber evidence="11">1.5.5.1</ecNumber>
    </recommendedName>
</protein>
<evidence type="ECO:0000256" key="9">
    <source>
        <dbReference type="ARBA" id="ARBA00023014"/>
    </source>
</evidence>
<dbReference type="GO" id="GO:0051539">
    <property type="term" value="F:4 iron, 4 sulfur cluster binding"/>
    <property type="evidence" value="ECO:0007669"/>
    <property type="project" value="UniProtKB-UniRule"/>
</dbReference>
<dbReference type="PANTHER" id="PTHR10617">
    <property type="entry name" value="ELECTRON TRANSFER FLAVOPROTEIN-UBIQUINONE OXIDOREDUCTASE"/>
    <property type="match status" value="1"/>
</dbReference>
<keyword evidence="15" id="KW-1185">Reference proteome</keyword>
<dbReference type="GO" id="GO:0004174">
    <property type="term" value="F:electron-transferring-flavoprotein dehydrogenase activity"/>
    <property type="evidence" value="ECO:0007669"/>
    <property type="project" value="UniProtKB-UniRule"/>
</dbReference>
<dbReference type="EC" id="1.5.5.1" evidence="11"/>
<dbReference type="Pfam" id="PF13450">
    <property type="entry name" value="NAD_binding_8"/>
    <property type="match status" value="1"/>
</dbReference>
<evidence type="ECO:0000259" key="13">
    <source>
        <dbReference type="Pfam" id="PF21162"/>
    </source>
</evidence>
<keyword evidence="9 11" id="KW-0411">Iron-sulfur</keyword>
<dbReference type="Gene3D" id="3.50.50.60">
    <property type="entry name" value="FAD/NAD(P)-binding domain"/>
    <property type="match status" value="1"/>
</dbReference>
<dbReference type="PANTHER" id="PTHR10617:SF107">
    <property type="entry name" value="ELECTRON TRANSFER FLAVOPROTEIN-UBIQUINONE OXIDOREDUCTASE, MITOCHONDRIAL"/>
    <property type="match status" value="1"/>
</dbReference>
<keyword evidence="3 11" id="KW-0285">Flavoprotein</keyword>
<evidence type="ECO:0000256" key="6">
    <source>
        <dbReference type="ARBA" id="ARBA00022982"/>
    </source>
</evidence>
<evidence type="ECO:0000256" key="3">
    <source>
        <dbReference type="ARBA" id="ARBA00022630"/>
    </source>
</evidence>
<dbReference type="InterPro" id="IPR007859">
    <property type="entry name" value="ETF-QO/FixX_C"/>
</dbReference>
<dbReference type="Pfam" id="PF21162">
    <property type="entry name" value="ETFQO_UQ-bd"/>
    <property type="match status" value="1"/>
</dbReference>
<comment type="catalytic activity">
    <reaction evidence="11">
        <text>a ubiquinone + reduced [electron-transfer flavoprotein] = a ubiquinol + oxidized [electron-transfer flavoprotein] + H(+)</text>
        <dbReference type="Rhea" id="RHEA:24052"/>
        <dbReference type="Rhea" id="RHEA-COMP:9565"/>
        <dbReference type="Rhea" id="RHEA-COMP:9566"/>
        <dbReference type="Rhea" id="RHEA-COMP:10685"/>
        <dbReference type="Rhea" id="RHEA-COMP:10686"/>
        <dbReference type="ChEBI" id="CHEBI:15378"/>
        <dbReference type="ChEBI" id="CHEBI:16389"/>
        <dbReference type="ChEBI" id="CHEBI:17976"/>
        <dbReference type="ChEBI" id="CHEBI:57692"/>
        <dbReference type="ChEBI" id="CHEBI:58307"/>
        <dbReference type="EC" id="1.5.5.1"/>
    </reaction>
</comment>
<evidence type="ECO:0000313" key="14">
    <source>
        <dbReference type="EMBL" id="KAG5530729.1"/>
    </source>
</evidence>
<evidence type="ECO:0000256" key="1">
    <source>
        <dbReference type="ARBA" id="ARBA00001974"/>
    </source>
</evidence>
<dbReference type="GO" id="GO:0046872">
    <property type="term" value="F:metal ion binding"/>
    <property type="evidence" value="ECO:0007669"/>
    <property type="project" value="UniProtKB-KW"/>
</dbReference>
<dbReference type="Proteomes" id="UP000823749">
    <property type="component" value="Chromosome 9"/>
</dbReference>
<evidence type="ECO:0000256" key="7">
    <source>
        <dbReference type="ARBA" id="ARBA00023002"/>
    </source>
</evidence>
<evidence type="ECO:0000256" key="2">
    <source>
        <dbReference type="ARBA" id="ARBA00022448"/>
    </source>
</evidence>
<dbReference type="Gene3D" id="3.30.9.90">
    <property type="match status" value="1"/>
</dbReference>
<dbReference type="InterPro" id="IPR036188">
    <property type="entry name" value="FAD/NAD-bd_sf"/>
</dbReference>
<comment type="cofactor">
    <cofactor evidence="1 11">
        <name>FAD</name>
        <dbReference type="ChEBI" id="CHEBI:57692"/>
    </cofactor>
</comment>
<dbReference type="GO" id="GO:0005743">
    <property type="term" value="C:mitochondrial inner membrane"/>
    <property type="evidence" value="ECO:0007669"/>
    <property type="project" value="TreeGrafter"/>
</dbReference>
<proteinExistence type="predicted"/>
<comment type="caution">
    <text evidence="14">The sequence shown here is derived from an EMBL/GenBank/DDBJ whole genome shotgun (WGS) entry which is preliminary data.</text>
</comment>
<comment type="function">
    <text evidence="11">Accepts electrons from ETF and reduces ubiquinone.</text>
</comment>
<gene>
    <name evidence="14" type="ORF">RHGRI_025632</name>
</gene>
<evidence type="ECO:0000256" key="10">
    <source>
        <dbReference type="ARBA" id="ARBA00023075"/>
    </source>
</evidence>
<comment type="cofactor">
    <cofactor evidence="11">
        <name>[4Fe-4S] cluster</name>
        <dbReference type="ChEBI" id="CHEBI:49883"/>
    </cofactor>
    <text evidence="11">Binds 1 [4Fe-4S] cluster.</text>
</comment>
<dbReference type="EMBL" id="JACTNZ010000009">
    <property type="protein sequence ID" value="KAG5530729.1"/>
    <property type="molecule type" value="Genomic_DNA"/>
</dbReference>